<dbReference type="Proteomes" id="UP001479436">
    <property type="component" value="Unassembled WGS sequence"/>
</dbReference>
<feature type="transmembrane region" description="Helical" evidence="6">
    <location>
        <begin position="173"/>
        <end position="197"/>
    </location>
</feature>
<proteinExistence type="inferred from homology"/>
<evidence type="ECO:0000259" key="7">
    <source>
        <dbReference type="Pfam" id="PF06738"/>
    </source>
</evidence>
<sequence>MITFGSPAHRLEQNLYETSKALNLNSSVAYMPGVTFISFWDPNTHTSDTHILRSVVGYHMDKLEKTYFLSREVIHEKVKLKDAYTALEDLLTAPPTWPWWVQILNYPLCSFCMTPSLFHGSWLDAVTGAGLSLGVGTLALLSEKIYSYNNVFELSAAILCAFVATALHKHICYMNVIVSSVALLLPGLPLTSSVLELASKNSISGVIRLVYALVLAFMLGFGLNIGSQAWRAIDSSTLKSEVCYTVNPYWQFLLIPILAVGYCISLNASFRQWPPMLTLSFIGYTVSYFTSQAMDVTISAAISSFAIAFIGNVYARISHRFGFGAVLAAVMMLVPGSLGVKGFLQAFGNSSDGLQLAFQMVVVGLSIAMGLFMASLMIYPQGKRHTALIMF</sequence>
<name>A0ABR2VYQ6_9FUNG</name>
<feature type="transmembrane region" description="Helical" evidence="6">
    <location>
        <begin position="122"/>
        <end position="141"/>
    </location>
</feature>
<dbReference type="Pfam" id="PF06738">
    <property type="entry name" value="ThrE"/>
    <property type="match status" value="1"/>
</dbReference>
<dbReference type="EMBL" id="JASJQH010007339">
    <property type="protein sequence ID" value="KAK9710505.1"/>
    <property type="molecule type" value="Genomic_DNA"/>
</dbReference>
<dbReference type="InterPro" id="IPR024528">
    <property type="entry name" value="ThrE_2"/>
</dbReference>
<dbReference type="Pfam" id="PF12821">
    <property type="entry name" value="ThrE_2"/>
    <property type="match status" value="1"/>
</dbReference>
<comment type="caution">
    <text evidence="9">The sequence shown here is derived from an EMBL/GenBank/DDBJ whole genome shotgun (WGS) entry which is preliminary data.</text>
</comment>
<keyword evidence="2 6" id="KW-0812">Transmembrane</keyword>
<feature type="transmembrane region" description="Helical" evidence="6">
    <location>
        <begin position="321"/>
        <end position="344"/>
    </location>
</feature>
<feature type="transmembrane region" description="Helical" evidence="6">
    <location>
        <begin position="296"/>
        <end position="314"/>
    </location>
</feature>
<reference evidence="9 10" key="1">
    <citation type="submission" date="2023-04" db="EMBL/GenBank/DDBJ databases">
        <title>Genome of Basidiobolus ranarum AG-B5.</title>
        <authorList>
            <person name="Stajich J.E."/>
            <person name="Carter-House D."/>
            <person name="Gryganskyi A."/>
        </authorList>
    </citation>
    <scope>NUCLEOTIDE SEQUENCE [LARGE SCALE GENOMIC DNA]</scope>
    <source>
        <strain evidence="9 10">AG-B5</strain>
    </source>
</reference>
<accession>A0ABR2VYQ6</accession>
<comment type="similarity">
    <text evidence="5">Belongs to the ThrE exporter (TC 2.A.79) family.</text>
</comment>
<keyword evidence="4 6" id="KW-0472">Membrane</keyword>
<keyword evidence="10" id="KW-1185">Reference proteome</keyword>
<evidence type="ECO:0000256" key="6">
    <source>
        <dbReference type="SAM" id="Phobius"/>
    </source>
</evidence>
<evidence type="ECO:0000256" key="2">
    <source>
        <dbReference type="ARBA" id="ARBA00022692"/>
    </source>
</evidence>
<evidence type="ECO:0000313" key="9">
    <source>
        <dbReference type="EMBL" id="KAK9710505.1"/>
    </source>
</evidence>
<evidence type="ECO:0000313" key="10">
    <source>
        <dbReference type="Proteomes" id="UP001479436"/>
    </source>
</evidence>
<dbReference type="InterPro" id="IPR051361">
    <property type="entry name" value="ThrE/Ser_Exporter"/>
</dbReference>
<protein>
    <submittedName>
        <fullName evidence="9">Pheromone-regulated protein prm10</fullName>
    </submittedName>
</protein>
<evidence type="ECO:0000259" key="8">
    <source>
        <dbReference type="Pfam" id="PF12821"/>
    </source>
</evidence>
<feature type="transmembrane region" description="Helical" evidence="6">
    <location>
        <begin position="249"/>
        <end position="266"/>
    </location>
</feature>
<comment type="subcellular location">
    <subcellularLocation>
        <location evidence="1">Membrane</location>
        <topology evidence="1">Multi-pass membrane protein</topology>
    </subcellularLocation>
</comment>
<feature type="transmembrane region" description="Helical" evidence="6">
    <location>
        <begin position="356"/>
        <end position="379"/>
    </location>
</feature>
<evidence type="ECO:0000256" key="5">
    <source>
        <dbReference type="ARBA" id="ARBA00034125"/>
    </source>
</evidence>
<evidence type="ECO:0000256" key="3">
    <source>
        <dbReference type="ARBA" id="ARBA00022989"/>
    </source>
</evidence>
<feature type="domain" description="Threonine/serine exporter-like N-terminal" evidence="7">
    <location>
        <begin position="1"/>
        <end position="227"/>
    </location>
</feature>
<evidence type="ECO:0000256" key="4">
    <source>
        <dbReference type="ARBA" id="ARBA00023136"/>
    </source>
</evidence>
<evidence type="ECO:0000256" key="1">
    <source>
        <dbReference type="ARBA" id="ARBA00004141"/>
    </source>
</evidence>
<dbReference type="InterPro" id="IPR010619">
    <property type="entry name" value="ThrE-like_N"/>
</dbReference>
<gene>
    <name evidence="9" type="primary">PRM10_7</name>
    <name evidence="9" type="ORF">K7432_008398</name>
</gene>
<feature type="domain" description="Threonine/Serine exporter ThrE" evidence="8">
    <location>
        <begin position="251"/>
        <end position="376"/>
    </location>
</feature>
<feature type="transmembrane region" description="Helical" evidence="6">
    <location>
        <begin position="209"/>
        <end position="229"/>
    </location>
</feature>
<organism evidence="9 10">
    <name type="scientific">Basidiobolus ranarum</name>
    <dbReference type="NCBI Taxonomy" id="34480"/>
    <lineage>
        <taxon>Eukaryota</taxon>
        <taxon>Fungi</taxon>
        <taxon>Fungi incertae sedis</taxon>
        <taxon>Zoopagomycota</taxon>
        <taxon>Entomophthoromycotina</taxon>
        <taxon>Basidiobolomycetes</taxon>
        <taxon>Basidiobolales</taxon>
        <taxon>Basidiobolaceae</taxon>
        <taxon>Basidiobolus</taxon>
    </lineage>
</organism>
<dbReference type="PANTHER" id="PTHR31082">
    <property type="entry name" value="PHEROMONE-REGULATED MEMBRANE PROTEIN 10"/>
    <property type="match status" value="1"/>
</dbReference>
<dbReference type="PANTHER" id="PTHR31082:SF4">
    <property type="entry name" value="PHEROMONE-REGULATED MEMBRANE PROTEIN 10"/>
    <property type="match status" value="1"/>
</dbReference>
<keyword evidence="3 6" id="KW-1133">Transmembrane helix</keyword>